<gene>
    <name evidence="1" type="ORF">EgrG_002042900</name>
</gene>
<protein>
    <submittedName>
        <fullName evidence="3">Secreted protein</fullName>
    </submittedName>
</protein>
<accession>A0A068WYL3</accession>
<evidence type="ECO:0000313" key="2">
    <source>
        <dbReference type="Proteomes" id="UP000492820"/>
    </source>
</evidence>
<reference evidence="1 2" key="1">
    <citation type="journal article" date="2013" name="Nature">
        <title>The genomes of four tapeworm species reveal adaptations to parasitism.</title>
        <authorList>
            <person name="Tsai I.J."/>
            <person name="Zarowiecki M."/>
            <person name="Holroyd N."/>
            <person name="Garciarrubio A."/>
            <person name="Sanchez-Flores A."/>
            <person name="Brooks K.L."/>
            <person name="Tracey A."/>
            <person name="Bobes R.J."/>
            <person name="Fragoso G."/>
            <person name="Sciutto E."/>
            <person name="Aslett M."/>
            <person name="Beasley H."/>
            <person name="Bennett H.M."/>
            <person name="Cai J."/>
            <person name="Camicia F."/>
            <person name="Clark R."/>
            <person name="Cucher M."/>
            <person name="De Silva N."/>
            <person name="Day T.A."/>
            <person name="Deplazes P."/>
            <person name="Estrada K."/>
            <person name="Fernandez C."/>
            <person name="Holland P.W."/>
            <person name="Hou J."/>
            <person name="Hu S."/>
            <person name="Huckvale T."/>
            <person name="Hung S.S."/>
            <person name="Kamenetzky L."/>
            <person name="Keane J.A."/>
            <person name="Kiss F."/>
            <person name="Koziol U."/>
            <person name="Lambert O."/>
            <person name="Liu K."/>
            <person name="Luo X."/>
            <person name="Luo Y."/>
            <person name="Macchiaroli N."/>
            <person name="Nichol S."/>
            <person name="Paps J."/>
            <person name="Parkinson J."/>
            <person name="Pouchkina-Stantcheva N."/>
            <person name="Riddiford N."/>
            <person name="Rosenzvit M."/>
            <person name="Salinas G."/>
            <person name="Wasmuth J.D."/>
            <person name="Zamanian M."/>
            <person name="Zheng Y."/>
            <person name="Cai X."/>
            <person name="Soberon X."/>
            <person name="Olson P.D."/>
            <person name="Laclette J.P."/>
            <person name="Brehm K."/>
            <person name="Berriman M."/>
            <person name="Garciarrubio A."/>
            <person name="Bobes R.J."/>
            <person name="Fragoso G."/>
            <person name="Sanchez-Flores A."/>
            <person name="Estrada K."/>
            <person name="Cevallos M.A."/>
            <person name="Morett E."/>
            <person name="Gonzalez V."/>
            <person name="Portillo T."/>
            <person name="Ochoa-Leyva A."/>
            <person name="Jose M.V."/>
            <person name="Sciutto E."/>
            <person name="Landa A."/>
            <person name="Jimenez L."/>
            <person name="Valdes V."/>
            <person name="Carrero J.C."/>
            <person name="Larralde C."/>
            <person name="Morales-Montor J."/>
            <person name="Limon-Lason J."/>
            <person name="Soberon X."/>
            <person name="Laclette J.P."/>
        </authorList>
    </citation>
    <scope>NUCLEOTIDE SEQUENCE [LARGE SCALE GENOMIC DNA]</scope>
</reference>
<proteinExistence type="predicted"/>
<name>A0A068WYL3_ECHGR</name>
<feature type="non-terminal residue" evidence="1">
    <location>
        <position position="1"/>
    </location>
</feature>
<organism evidence="1">
    <name type="scientific">Echinococcus granulosus</name>
    <name type="common">Hydatid tapeworm</name>
    <dbReference type="NCBI Taxonomy" id="6210"/>
    <lineage>
        <taxon>Eukaryota</taxon>
        <taxon>Metazoa</taxon>
        <taxon>Spiralia</taxon>
        <taxon>Lophotrochozoa</taxon>
        <taxon>Platyhelminthes</taxon>
        <taxon>Cestoda</taxon>
        <taxon>Eucestoda</taxon>
        <taxon>Cyclophyllidea</taxon>
        <taxon>Taeniidae</taxon>
        <taxon>Echinococcus</taxon>
        <taxon>Echinococcus granulosus group</taxon>
    </lineage>
</organism>
<dbReference type="AlphaFoldDB" id="A0A068WYL3"/>
<evidence type="ECO:0000313" key="1">
    <source>
        <dbReference type="EMBL" id="CDS23586.1"/>
    </source>
</evidence>
<sequence length="101" mass="10897">QTNTFVSLLLSIACSNRNYSSYYGLGASISWVLNDSPPPPPSSSSSSSSLMSTLALVFWLVCTSMRAFTRLSDTTLTLQHACVPVSQRVLPCFSRLATSTL</sequence>
<reference evidence="3" key="3">
    <citation type="submission" date="2020-10" db="UniProtKB">
        <authorList>
            <consortium name="WormBaseParasite"/>
        </authorList>
    </citation>
    <scope>IDENTIFICATION</scope>
</reference>
<evidence type="ECO:0000313" key="3">
    <source>
        <dbReference type="WBParaSite" id="EgrG_002042900"/>
    </source>
</evidence>
<dbReference type="EMBL" id="LK028592">
    <property type="protein sequence ID" value="CDS23586.1"/>
    <property type="molecule type" value="Genomic_DNA"/>
</dbReference>
<dbReference type="Proteomes" id="UP000492820">
    <property type="component" value="Unassembled WGS sequence"/>
</dbReference>
<dbReference type="WBParaSite" id="EgrG_002042900">
    <property type="protein sequence ID" value="EgrG_002042900"/>
    <property type="gene ID" value="EgrG_002042900"/>
</dbReference>
<reference evidence="1" key="2">
    <citation type="submission" date="2014-06" db="EMBL/GenBank/DDBJ databases">
        <authorList>
            <person name="Aslett M."/>
        </authorList>
    </citation>
    <scope>NUCLEOTIDE SEQUENCE</scope>
</reference>